<feature type="chain" id="PRO_5038932482" evidence="1">
    <location>
        <begin position="26"/>
        <end position="104"/>
    </location>
</feature>
<accession>A0A9D4V3H3</accession>
<evidence type="ECO:0000256" key="1">
    <source>
        <dbReference type="SAM" id="SignalP"/>
    </source>
</evidence>
<dbReference type="AlphaFoldDB" id="A0A9D4V3H3"/>
<comment type="caution">
    <text evidence="2">The sequence shown here is derived from an EMBL/GenBank/DDBJ whole genome shotgun (WGS) entry which is preliminary data.</text>
</comment>
<reference evidence="2" key="1">
    <citation type="submission" date="2021-01" db="EMBL/GenBank/DDBJ databases">
        <title>Adiantum capillus-veneris genome.</title>
        <authorList>
            <person name="Fang Y."/>
            <person name="Liao Q."/>
        </authorList>
    </citation>
    <scope>NUCLEOTIDE SEQUENCE</scope>
    <source>
        <strain evidence="2">H3</strain>
        <tissue evidence="2">Leaf</tissue>
    </source>
</reference>
<sequence length="104" mass="11413">MAPLRLQCCIAQFLIYCIASLAVQAQQQQSAAHHNSSFMRLSHSPAFKFSPLAPVNMNVSNIAIPNLDSGYFFPILSSPSFKTWNSSADNPGFLLSTSEDIFSQ</sequence>
<organism evidence="2 3">
    <name type="scientific">Adiantum capillus-veneris</name>
    <name type="common">Maidenhair fern</name>
    <dbReference type="NCBI Taxonomy" id="13818"/>
    <lineage>
        <taxon>Eukaryota</taxon>
        <taxon>Viridiplantae</taxon>
        <taxon>Streptophyta</taxon>
        <taxon>Embryophyta</taxon>
        <taxon>Tracheophyta</taxon>
        <taxon>Polypodiopsida</taxon>
        <taxon>Polypodiidae</taxon>
        <taxon>Polypodiales</taxon>
        <taxon>Pteridineae</taxon>
        <taxon>Pteridaceae</taxon>
        <taxon>Vittarioideae</taxon>
        <taxon>Adiantum</taxon>
    </lineage>
</organism>
<protein>
    <submittedName>
        <fullName evidence="2">Uncharacterized protein</fullName>
    </submittedName>
</protein>
<name>A0A9D4V3H3_ADICA</name>
<feature type="signal peptide" evidence="1">
    <location>
        <begin position="1"/>
        <end position="25"/>
    </location>
</feature>
<dbReference type="Proteomes" id="UP000886520">
    <property type="component" value="Chromosome 6"/>
</dbReference>
<evidence type="ECO:0000313" key="3">
    <source>
        <dbReference type="Proteomes" id="UP000886520"/>
    </source>
</evidence>
<dbReference type="EMBL" id="JABFUD020000006">
    <property type="protein sequence ID" value="KAI5079081.1"/>
    <property type="molecule type" value="Genomic_DNA"/>
</dbReference>
<proteinExistence type="predicted"/>
<gene>
    <name evidence="2" type="ORF">GOP47_0006752</name>
</gene>
<evidence type="ECO:0000313" key="2">
    <source>
        <dbReference type="EMBL" id="KAI5079081.1"/>
    </source>
</evidence>
<keyword evidence="1" id="KW-0732">Signal</keyword>
<keyword evidence="3" id="KW-1185">Reference proteome</keyword>